<dbReference type="CDD" id="cd17917">
    <property type="entry name" value="DEXHc_RHA-like"/>
    <property type="match status" value="1"/>
</dbReference>
<dbReference type="Pfam" id="PF00271">
    <property type="entry name" value="Helicase_C"/>
    <property type="match status" value="1"/>
</dbReference>
<dbReference type="GO" id="GO:0005634">
    <property type="term" value="C:nucleus"/>
    <property type="evidence" value="ECO:0007669"/>
    <property type="project" value="TreeGrafter"/>
</dbReference>
<evidence type="ECO:0000259" key="8">
    <source>
        <dbReference type="PROSITE" id="PS51194"/>
    </source>
</evidence>
<dbReference type="SMART" id="SM00847">
    <property type="entry name" value="HA2"/>
    <property type="match status" value="1"/>
</dbReference>
<dbReference type="Proteomes" id="UP000694925">
    <property type="component" value="Unplaced"/>
</dbReference>
<evidence type="ECO:0000256" key="1">
    <source>
        <dbReference type="ARBA" id="ARBA00022741"/>
    </source>
</evidence>
<dbReference type="PROSITE" id="PS51194">
    <property type="entry name" value="HELICASE_CTER"/>
    <property type="match status" value="1"/>
</dbReference>
<dbReference type="PROSITE" id="PS51192">
    <property type="entry name" value="HELICASE_ATP_BIND_1"/>
    <property type="match status" value="1"/>
</dbReference>
<dbReference type="GO" id="GO:0016787">
    <property type="term" value="F:hydrolase activity"/>
    <property type="evidence" value="ECO:0007669"/>
    <property type="project" value="UniProtKB-KW"/>
</dbReference>
<evidence type="ECO:0000313" key="10">
    <source>
        <dbReference type="RefSeq" id="XP_017885136.1"/>
    </source>
</evidence>
<dbReference type="Pfam" id="PF00270">
    <property type="entry name" value="DEAD"/>
    <property type="match status" value="1"/>
</dbReference>
<keyword evidence="9" id="KW-1185">Reference proteome</keyword>
<dbReference type="InterPro" id="IPR027417">
    <property type="entry name" value="P-loop_NTPase"/>
</dbReference>
<dbReference type="RefSeq" id="XP_017885136.1">
    <property type="nucleotide sequence ID" value="XM_018029647.2"/>
</dbReference>
<dbReference type="GO" id="GO:0002151">
    <property type="term" value="F:G-quadruplex RNA binding"/>
    <property type="evidence" value="ECO:0007669"/>
    <property type="project" value="TreeGrafter"/>
</dbReference>
<name>A0AAJ7NA34_9HYME</name>
<gene>
    <name evidence="10" type="primary">LOC108628010</name>
</gene>
<dbReference type="InterPro" id="IPR011545">
    <property type="entry name" value="DEAD/DEAH_box_helicase_dom"/>
</dbReference>
<dbReference type="GO" id="GO:0005524">
    <property type="term" value="F:ATP binding"/>
    <property type="evidence" value="ECO:0007669"/>
    <property type="project" value="UniProtKB-KW"/>
</dbReference>
<evidence type="ECO:0000313" key="9">
    <source>
        <dbReference type="Proteomes" id="UP000694925"/>
    </source>
</evidence>
<dbReference type="InterPro" id="IPR014001">
    <property type="entry name" value="Helicase_ATP-bd"/>
</dbReference>
<dbReference type="InterPro" id="IPR007502">
    <property type="entry name" value="Helicase-assoc_dom"/>
</dbReference>
<feature type="domain" description="Helicase ATP-binding" evidence="7">
    <location>
        <begin position="277"/>
        <end position="445"/>
    </location>
</feature>
<evidence type="ECO:0000256" key="5">
    <source>
        <dbReference type="ARBA" id="ARBA00022884"/>
    </source>
</evidence>
<comment type="similarity">
    <text evidence="6">Belongs to the DExH box helicase family.</text>
</comment>
<evidence type="ECO:0000256" key="6">
    <source>
        <dbReference type="ARBA" id="ARBA00060772"/>
    </source>
</evidence>
<keyword evidence="2" id="KW-0378">Hydrolase</keyword>
<dbReference type="FunFam" id="3.40.50.300:FF:000526">
    <property type="entry name" value="DExH-box ATP-dependent RNA helicase DExH3"/>
    <property type="match status" value="1"/>
</dbReference>
<keyword evidence="1" id="KW-0547">Nucleotide-binding</keyword>
<dbReference type="AlphaFoldDB" id="A0AAJ7NA34"/>
<accession>A0AAJ7NA34</accession>
<dbReference type="SMART" id="SM00487">
    <property type="entry name" value="DEXDc"/>
    <property type="match status" value="1"/>
</dbReference>
<dbReference type="CDD" id="cd18791">
    <property type="entry name" value="SF2_C_RHA"/>
    <property type="match status" value="1"/>
</dbReference>
<dbReference type="SUPFAM" id="SSF52540">
    <property type="entry name" value="P-loop containing nucleoside triphosphate hydrolases"/>
    <property type="match status" value="1"/>
</dbReference>
<dbReference type="GO" id="GO:0003678">
    <property type="term" value="F:DNA helicase activity"/>
    <property type="evidence" value="ECO:0007669"/>
    <property type="project" value="TreeGrafter"/>
</dbReference>
<dbReference type="GO" id="GO:0003724">
    <property type="term" value="F:RNA helicase activity"/>
    <property type="evidence" value="ECO:0007669"/>
    <property type="project" value="TreeGrafter"/>
</dbReference>
<evidence type="ECO:0000256" key="2">
    <source>
        <dbReference type="ARBA" id="ARBA00022801"/>
    </source>
</evidence>
<dbReference type="GO" id="GO:0005737">
    <property type="term" value="C:cytoplasm"/>
    <property type="evidence" value="ECO:0007669"/>
    <property type="project" value="TreeGrafter"/>
</dbReference>
<dbReference type="KEGG" id="ccal:108628010"/>
<sequence>MLSHITCSARRSLHSNLASYCLTQIYRSRLKNQVTFYCSQSRNPKFNALSYNSFKKEAEENKEGEVTKFTQGNNKLDNIDSAIRERIKKLYTFPLADLRNIYNVVNNEFNKECMSVTYGTETRNRNRCTINITWPVETSFSEVATNKQSAAHNAALACLEWLHMNKRVSRKKPVLYDDKDIRHHLEDQGFVNINVAPEWKQELRSLIKDFDDRIEPVITASPIPEVEEESMEEENVSESNDDLSDMMSYKTNYMLSDYVHKKKTEDLPITRYREEILSSLANNQVIVIKGDTGCGKSTQVPQFIIDDYVEQGRGNECNIVVAEPRRISAVSLAHRVAWERNENVGDVVGYHVRFDNVLPQMGGSVLYCTAGILLRRLEYDPTLKGVTHIIIDEAHERSLQTDILLKFFKDLLKTQPHLKLIIMSASINAELFQEYFACSIIDVPGKTYPVEMHFIEDIPIFNKNQGNRSYSRDIEVPYDKVVQLIRWIIGTKPPGAILCFLPGWQEIKEMNNLLVNEGIRNLFIMSLHSKIPIKAQQKVFEPVPANKTKVILSTDIAETGITIKDISYVIDTAIKRQVEWNEFKFLSSLNFSYISQASICQRKGRAGRVKPGESYHLITKRQYEKLDPYPKPEILKIPLEEAIIISKTLKNEKAYDFFGEMIETPSKVSINHAISNLMRLSILDEDENLTSLGKRVSYFALHPKLSRAVVLSCIFQCLDPVLSIATVFSTAMGPSVSLDETESVNVVYKDQKKEYHKTSDHIAILQYYDSLQHAKNPSLFSFSNDTQQVKSTHAVKKLYLLHMNNLISAGMISSTFDYKNMNLYGKNNEIIRAMLFAGTNHLLKRNCYGYKNGCFMSNTNEFITEDGEKVKLKTESVNYNRRTWPSDTMTYINKMEFVKRHSCLITDTSMVSPLTVLLFSQGEACYEQMDNVSEGDAVISIDSISNVKLCCDKEAADLLLKFRSILWNVADFIIKYEGEKNEDNLSVVKSYKEKLMPVLSKMLLESSRDIEEESDDDEDSMKY</sequence>
<evidence type="ECO:0000259" key="7">
    <source>
        <dbReference type="PROSITE" id="PS51192"/>
    </source>
</evidence>
<evidence type="ECO:0000256" key="4">
    <source>
        <dbReference type="ARBA" id="ARBA00022840"/>
    </source>
</evidence>
<dbReference type="SMART" id="SM00490">
    <property type="entry name" value="HELICc"/>
    <property type="match status" value="1"/>
</dbReference>
<dbReference type="InterPro" id="IPR001650">
    <property type="entry name" value="Helicase_C-like"/>
</dbReference>
<dbReference type="PANTHER" id="PTHR18934:SF257">
    <property type="entry name" value="ATP-DEPENDENT RNA HELICASE DHX30"/>
    <property type="match status" value="1"/>
</dbReference>
<dbReference type="PANTHER" id="PTHR18934">
    <property type="entry name" value="ATP-DEPENDENT RNA HELICASE"/>
    <property type="match status" value="1"/>
</dbReference>
<dbReference type="Gene3D" id="3.40.50.300">
    <property type="entry name" value="P-loop containing nucleotide triphosphate hydrolases"/>
    <property type="match status" value="2"/>
</dbReference>
<dbReference type="GeneID" id="108628010"/>
<dbReference type="Gene3D" id="1.20.120.1080">
    <property type="match status" value="1"/>
</dbReference>
<proteinExistence type="inferred from homology"/>
<keyword evidence="3" id="KW-0347">Helicase</keyword>
<dbReference type="Gene3D" id="3.30.160.20">
    <property type="match status" value="1"/>
</dbReference>
<keyword evidence="4" id="KW-0067">ATP-binding</keyword>
<organism evidence="9 10">
    <name type="scientific">Ceratina calcarata</name>
    <dbReference type="NCBI Taxonomy" id="156304"/>
    <lineage>
        <taxon>Eukaryota</taxon>
        <taxon>Metazoa</taxon>
        <taxon>Ecdysozoa</taxon>
        <taxon>Arthropoda</taxon>
        <taxon>Hexapoda</taxon>
        <taxon>Insecta</taxon>
        <taxon>Pterygota</taxon>
        <taxon>Neoptera</taxon>
        <taxon>Endopterygota</taxon>
        <taxon>Hymenoptera</taxon>
        <taxon>Apocrita</taxon>
        <taxon>Aculeata</taxon>
        <taxon>Apoidea</taxon>
        <taxon>Anthophila</taxon>
        <taxon>Apidae</taxon>
        <taxon>Ceratina</taxon>
        <taxon>Zadontomerus</taxon>
    </lineage>
</organism>
<protein>
    <submittedName>
        <fullName evidence="10">ATP-dependent RNA helicase DHX30-like</fullName>
    </submittedName>
</protein>
<reference evidence="10" key="1">
    <citation type="submission" date="2025-08" db="UniProtKB">
        <authorList>
            <consortium name="RefSeq"/>
        </authorList>
    </citation>
    <scope>IDENTIFICATION</scope>
    <source>
        <tissue evidence="10">Whole body</tissue>
    </source>
</reference>
<keyword evidence="5" id="KW-0694">RNA-binding</keyword>
<evidence type="ECO:0000256" key="3">
    <source>
        <dbReference type="ARBA" id="ARBA00022806"/>
    </source>
</evidence>
<feature type="domain" description="Helicase C-terminal" evidence="8">
    <location>
        <begin position="483"/>
        <end position="650"/>
    </location>
</feature>